<proteinExistence type="predicted"/>
<dbReference type="InterPro" id="IPR010997">
    <property type="entry name" value="HRDC-like_sf"/>
</dbReference>
<reference evidence="2 3" key="1">
    <citation type="submission" date="2024-09" db="EMBL/GenBank/DDBJ databases">
        <authorList>
            <person name="Sun Q."/>
            <person name="Mori K."/>
        </authorList>
    </citation>
    <scope>NUCLEOTIDE SEQUENCE [LARGE SCALE GENOMIC DNA]</scope>
    <source>
        <strain evidence="2 3">CCM 7759</strain>
    </source>
</reference>
<evidence type="ECO:0000313" key="2">
    <source>
        <dbReference type="EMBL" id="MFC0211514.1"/>
    </source>
</evidence>
<dbReference type="EMBL" id="JBHLWN010000019">
    <property type="protein sequence ID" value="MFC0211514.1"/>
    <property type="molecule type" value="Genomic_DNA"/>
</dbReference>
<dbReference type="Pfam" id="PF00570">
    <property type="entry name" value="HRDC"/>
    <property type="match status" value="1"/>
</dbReference>
<gene>
    <name evidence="2" type="ORF">ACFFK0_03455</name>
</gene>
<organism evidence="2 3">
    <name type="scientific">Paenibacillus chartarius</name>
    <dbReference type="NCBI Taxonomy" id="747481"/>
    <lineage>
        <taxon>Bacteria</taxon>
        <taxon>Bacillati</taxon>
        <taxon>Bacillota</taxon>
        <taxon>Bacilli</taxon>
        <taxon>Bacillales</taxon>
        <taxon>Paenibacillaceae</taxon>
        <taxon>Paenibacillus</taxon>
    </lineage>
</organism>
<dbReference type="InterPro" id="IPR002121">
    <property type="entry name" value="HRDC_dom"/>
</dbReference>
<dbReference type="Gene3D" id="1.10.150.80">
    <property type="entry name" value="HRDC domain"/>
    <property type="match status" value="1"/>
</dbReference>
<evidence type="ECO:0000313" key="3">
    <source>
        <dbReference type="Proteomes" id="UP001589776"/>
    </source>
</evidence>
<accession>A0ABV6DFT0</accession>
<dbReference type="PROSITE" id="PS50967">
    <property type="entry name" value="HRDC"/>
    <property type="match status" value="1"/>
</dbReference>
<dbReference type="SUPFAM" id="SSF47819">
    <property type="entry name" value="HRDC-like"/>
    <property type="match status" value="1"/>
</dbReference>
<dbReference type="SMART" id="SM00341">
    <property type="entry name" value="HRDC"/>
    <property type="match status" value="1"/>
</dbReference>
<dbReference type="Proteomes" id="UP001589776">
    <property type="component" value="Unassembled WGS sequence"/>
</dbReference>
<comment type="caution">
    <text evidence="2">The sequence shown here is derived from an EMBL/GenBank/DDBJ whole genome shotgun (WGS) entry which is preliminary data.</text>
</comment>
<feature type="domain" description="HRDC" evidence="1">
    <location>
        <begin position="105"/>
        <end position="185"/>
    </location>
</feature>
<name>A0ABV6DFT0_9BACL</name>
<evidence type="ECO:0000259" key="1">
    <source>
        <dbReference type="PROSITE" id="PS50967"/>
    </source>
</evidence>
<protein>
    <submittedName>
        <fullName evidence="2">HRDC domain-containing protein</fullName>
    </submittedName>
</protein>
<keyword evidence="3" id="KW-1185">Reference proteome</keyword>
<sequence length="332" mass="38563">MNLVFMSSLEKDGAEGHAVSAQVTIGERHGVWNVIWNEARADGPTTQEVWYEGISWDEMLTTFRMQLQDKWLQGFSPLVEATIEGRMELSGKGRFNAMLQCYSDKFTNEAAYEKLREWRREQAQKESKAAYLVATNRVLRLISAFLPQTPEELALIPWLGEQKAKLYGPQLLAVTSAFERTTAFPLDWVEEALGEAAFEAWLREQKVLKLRTEQTLQQQKRQLLEGMARGQRVETLAAELSLSRREIVQRIETLDQEGYDIEMLLKTELELVPEAERSKARRAFELEGVRYLKPVLHRMYTEDELKALDLDRAYEWLRLMRLQYRKEKLAAA</sequence>
<dbReference type="RefSeq" id="WP_377468496.1">
    <property type="nucleotide sequence ID" value="NZ_JBHLWN010000019.1"/>
</dbReference>
<dbReference type="InterPro" id="IPR044876">
    <property type="entry name" value="HRDC_dom_sf"/>
</dbReference>